<gene>
    <name evidence="1" type="ORF">cubi_00552</name>
</gene>
<comment type="caution">
    <text evidence="1">The sequence shown here is derived from an EMBL/GenBank/DDBJ whole genome shotgun (WGS) entry which is preliminary data.</text>
</comment>
<dbReference type="GeneID" id="39977345"/>
<organism evidence="1 2">
    <name type="scientific">Cryptosporidium ubiquitum</name>
    <dbReference type="NCBI Taxonomy" id="857276"/>
    <lineage>
        <taxon>Eukaryota</taxon>
        <taxon>Sar</taxon>
        <taxon>Alveolata</taxon>
        <taxon>Apicomplexa</taxon>
        <taxon>Conoidasida</taxon>
        <taxon>Coccidia</taxon>
        <taxon>Eucoccidiorida</taxon>
        <taxon>Eimeriorina</taxon>
        <taxon>Cryptosporidiidae</taxon>
        <taxon>Cryptosporidium</taxon>
    </lineage>
</organism>
<evidence type="ECO:0000313" key="2">
    <source>
        <dbReference type="Proteomes" id="UP000186176"/>
    </source>
</evidence>
<dbReference type="EMBL" id="LRBP01000027">
    <property type="protein sequence ID" value="OII71745.1"/>
    <property type="molecule type" value="Genomic_DNA"/>
</dbReference>
<proteinExistence type="predicted"/>
<dbReference type="AlphaFoldDB" id="A0A1J4MBZ6"/>
<reference evidence="1 2" key="1">
    <citation type="submission" date="2016-10" db="EMBL/GenBank/DDBJ databases">
        <title>Reductive evolution of mitochondrial metabolism and differential evolution of invasion-related proteins in Cryptosporidium.</title>
        <authorList>
            <person name="Liu S."/>
            <person name="Roellig D.M."/>
            <person name="Guo Y."/>
            <person name="Li N."/>
            <person name="Frace M.A."/>
            <person name="Tang K."/>
            <person name="Zhang L."/>
            <person name="Feng Y."/>
            <person name="Xiao L."/>
        </authorList>
    </citation>
    <scope>NUCLEOTIDE SEQUENCE [LARGE SCALE GENOMIC DNA]</scope>
    <source>
        <strain evidence="1">39726</strain>
    </source>
</reference>
<protein>
    <submittedName>
        <fullName evidence="1">Uncharacterized protein</fullName>
    </submittedName>
</protein>
<dbReference type="OrthoDB" id="339006at2759"/>
<sequence length="380" mass="44363">MFELEKLLASYGHPILRERIKYLGKCKYDILDSNNPNIVSFNLFGQENETVFDHDDFVYKLYFSTLKYTEENKKSLTLENKENYPKKGFLTNIKKKSFKDFNLVIEVYNEHIRQLWNDAKQLIEHYRNIASNDIEIYECKNINDCLIIYLPSSSIMEVFSDLNNSNASKNAAFEMITSSIKSCLYCGSLLNTIRYMSFYCSLESKTIAEEINIENYSLIYITLLSNKKIYAFYPDLQIKDKFAILAIEFFDKLIRRNILTNNFVQEISIAINQSEISIFKNQFGFDKISISFSNTLPKSVDEIFSNQKTDINSSDKSFIIFCIPISWLDSTDDYIKLYFAGFITLINNLLLKMIPQCKSTIRCGLRKHVLELTNQEYEGC</sequence>
<accession>A0A1J4MBZ6</accession>
<name>A0A1J4MBZ6_9CRYT</name>
<dbReference type="Proteomes" id="UP000186176">
    <property type="component" value="Unassembled WGS sequence"/>
</dbReference>
<evidence type="ECO:0000313" key="1">
    <source>
        <dbReference type="EMBL" id="OII71745.1"/>
    </source>
</evidence>
<dbReference type="RefSeq" id="XP_028873364.1">
    <property type="nucleotide sequence ID" value="XM_029017566.1"/>
</dbReference>
<dbReference type="VEuPathDB" id="CryptoDB:cubi_00552"/>
<keyword evidence="2" id="KW-1185">Reference proteome</keyword>